<dbReference type="AlphaFoldDB" id="A0AA97PNB0"/>
<dbReference type="EMBL" id="JH793441">
    <property type="protein sequence ID" value="ELQ40703.1"/>
    <property type="molecule type" value="Genomic_DNA"/>
</dbReference>
<reference evidence="2" key="1">
    <citation type="journal article" date="2012" name="PLoS Genet.">
        <title>Comparative analysis of the genomes of two field isolates of the rice blast fungus Magnaporthe oryzae.</title>
        <authorList>
            <person name="Xue M."/>
            <person name="Yang J."/>
            <person name="Li Z."/>
            <person name="Hu S."/>
            <person name="Yao N."/>
            <person name="Dean R.A."/>
            <person name="Zhao W."/>
            <person name="Shen M."/>
            <person name="Zhang H."/>
            <person name="Li C."/>
            <person name="Liu L."/>
            <person name="Cao L."/>
            <person name="Xu X."/>
            <person name="Xing Y."/>
            <person name="Hsiang T."/>
            <person name="Zhang Z."/>
            <person name="Xu J.R."/>
            <person name="Peng Y.L."/>
        </authorList>
    </citation>
    <scope>NUCLEOTIDE SEQUENCE</scope>
    <source>
        <strain evidence="2">Y34</strain>
    </source>
</reference>
<feature type="non-terminal residue" evidence="2">
    <location>
        <position position="1"/>
    </location>
</feature>
<feature type="transmembrane region" description="Helical" evidence="1">
    <location>
        <begin position="126"/>
        <end position="149"/>
    </location>
</feature>
<name>A0AA97PNB0_PYRO3</name>
<keyword evidence="1" id="KW-0472">Membrane</keyword>
<dbReference type="Proteomes" id="UP000011086">
    <property type="component" value="Unassembled WGS sequence"/>
</dbReference>
<accession>A0AA97PNB0</accession>
<organism evidence="2">
    <name type="scientific">Pyricularia oryzae (strain Y34)</name>
    <name type="common">Rice blast fungus</name>
    <name type="synonym">Magnaporthe oryzae</name>
    <dbReference type="NCBI Taxonomy" id="1143189"/>
    <lineage>
        <taxon>Eukaryota</taxon>
        <taxon>Fungi</taxon>
        <taxon>Dikarya</taxon>
        <taxon>Ascomycota</taxon>
        <taxon>Pezizomycotina</taxon>
        <taxon>Sordariomycetes</taxon>
        <taxon>Sordariomycetidae</taxon>
        <taxon>Magnaporthales</taxon>
        <taxon>Pyriculariaceae</taxon>
        <taxon>Pyricularia</taxon>
    </lineage>
</organism>
<gene>
    <name evidence="2" type="ORF">OOU_Y34scaffold00375g2</name>
</gene>
<protein>
    <submittedName>
        <fullName evidence="2">Uncharacterized protein</fullName>
    </submittedName>
</protein>
<evidence type="ECO:0000313" key="2">
    <source>
        <dbReference type="EMBL" id="ELQ40703.1"/>
    </source>
</evidence>
<sequence length="156" mass="17846">LLYYTKKGSSKTATTGEGLVEQPDYGPIIQQELQKEVRRLNGSLQGLQDKIEQDYKQNPVAIHPSQFKELLDGYINVIWALDRLSERQPWPSNDKIAEVMWTIIEQIFGLPEHGMKSDQQSAFFRLAYSTLAVLYVTVPASETIWALYLKKISERG</sequence>
<proteinExistence type="predicted"/>
<keyword evidence="1" id="KW-1133">Transmembrane helix</keyword>
<keyword evidence="1" id="KW-0812">Transmembrane</keyword>
<evidence type="ECO:0000256" key="1">
    <source>
        <dbReference type="SAM" id="Phobius"/>
    </source>
</evidence>